<dbReference type="GO" id="GO:0005737">
    <property type="term" value="C:cytoplasm"/>
    <property type="evidence" value="ECO:0007669"/>
    <property type="project" value="UniProtKB-SubCell"/>
</dbReference>
<dbReference type="PANTHER" id="PTHR32328">
    <property type="entry name" value="L-SERYL-TRNA(SEC) SELENIUM TRANSFERASE"/>
    <property type="match status" value="1"/>
</dbReference>
<comment type="function">
    <text evidence="8">Converts seryl-tRNA(Sec) to selenocysteinyl-tRNA(Sec) required for selenoprotein biosynthesis.</text>
</comment>
<dbReference type="SUPFAM" id="SSF53383">
    <property type="entry name" value="PLP-dependent transferases"/>
    <property type="match status" value="1"/>
</dbReference>
<dbReference type="InterPro" id="IPR004534">
    <property type="entry name" value="SelA_trans"/>
</dbReference>
<reference evidence="10 11" key="1">
    <citation type="submission" date="2017-06" db="EMBL/GenBank/DDBJ databases">
        <authorList>
            <person name="Kim H.J."/>
            <person name="Triplett B.A."/>
        </authorList>
    </citation>
    <scope>NUCLEOTIDE SEQUENCE [LARGE SCALE GENOMIC DNA]</scope>
    <source>
        <strain evidence="10 11">DSM 14713</strain>
    </source>
</reference>
<dbReference type="HAMAP" id="MF_00423">
    <property type="entry name" value="SelA"/>
    <property type="match status" value="1"/>
</dbReference>
<dbReference type="OrthoDB" id="9787096at2"/>
<dbReference type="UniPathway" id="UPA00906">
    <property type="reaction ID" value="UER00896"/>
</dbReference>
<dbReference type="Gene3D" id="3.40.640.10">
    <property type="entry name" value="Type I PLP-dependent aspartate aminotransferase-like (Major domain)"/>
    <property type="match status" value="1"/>
</dbReference>
<name>A0A250IP65_9BACT</name>
<sequence>MGVPSTSDGGKNARLRALPSIEQLLHRPSLEARLASLPRARAVAALRLAVANVRERLLAGEARPFEDADVDEALRLLATPNLRPVLNATGVVLHTNLGRAPLATEAVARVASVARGFCNLEYDLDEGERGSRYAPVVELLRELTGAEDALVVNNCAGAALLVLAALASGREAIVSRGELVEIGGGFRVPDVMKQSGARLVEVGTTNRTRRSDYEAALSPDTGVLMKVHRSNFALVGFTEEVEVGALAALGRARDVPVVVDLGSGALLPLVGEGLTPEPTVPATVAAGADVVAFSGDKLLGGPQAGIIVGRSALLARIRQHPLTRALRVDKMTVAALEATLELYRDGCAEAVPTWRLLTWPVEVLEARARRLLALLSQKDIHARVSSTSGQVGGGAMPLARLPSFACILTLGEPAAFLECLRGASVPVIGRISDGEVVLDVRCLAEEDLPLVADAVAMASQGRQPC</sequence>
<dbReference type="RefSeq" id="WP_095981087.1">
    <property type="nucleotide sequence ID" value="NZ_CP022163.1"/>
</dbReference>
<feature type="modified residue" description="N6-(pyridoxal phosphate)lysine" evidence="8 9">
    <location>
        <position position="297"/>
    </location>
</feature>
<dbReference type="KEGG" id="mbd:MEBOL_006460"/>
<evidence type="ECO:0000256" key="2">
    <source>
        <dbReference type="ARBA" id="ARBA00022490"/>
    </source>
</evidence>
<evidence type="ECO:0000313" key="10">
    <source>
        <dbReference type="EMBL" id="ATB32971.1"/>
    </source>
</evidence>
<evidence type="ECO:0000256" key="3">
    <source>
        <dbReference type="ARBA" id="ARBA00022679"/>
    </source>
</evidence>
<evidence type="ECO:0000256" key="8">
    <source>
        <dbReference type="HAMAP-Rule" id="MF_00423"/>
    </source>
</evidence>
<comment type="subcellular location">
    <subcellularLocation>
        <location evidence="8">Cytoplasm</location>
    </subcellularLocation>
</comment>
<dbReference type="AlphaFoldDB" id="A0A250IP65"/>
<dbReference type="PANTHER" id="PTHR32328:SF0">
    <property type="entry name" value="L-SERYL-TRNA(SEC) SELENIUM TRANSFERASE"/>
    <property type="match status" value="1"/>
</dbReference>
<accession>A0A250IP65</accession>
<dbReference type="InterPro" id="IPR015421">
    <property type="entry name" value="PyrdxlP-dep_Trfase_major"/>
</dbReference>
<evidence type="ECO:0000256" key="6">
    <source>
        <dbReference type="ARBA" id="ARBA00023266"/>
    </source>
</evidence>
<keyword evidence="6 8" id="KW-0711">Selenium</keyword>
<evidence type="ECO:0000256" key="4">
    <source>
        <dbReference type="ARBA" id="ARBA00022898"/>
    </source>
</evidence>
<organism evidence="10 11">
    <name type="scientific">Melittangium boletus DSM 14713</name>
    <dbReference type="NCBI Taxonomy" id="1294270"/>
    <lineage>
        <taxon>Bacteria</taxon>
        <taxon>Pseudomonadati</taxon>
        <taxon>Myxococcota</taxon>
        <taxon>Myxococcia</taxon>
        <taxon>Myxococcales</taxon>
        <taxon>Cystobacterineae</taxon>
        <taxon>Archangiaceae</taxon>
        <taxon>Melittangium</taxon>
    </lineage>
</organism>
<evidence type="ECO:0000313" key="11">
    <source>
        <dbReference type="Proteomes" id="UP000217289"/>
    </source>
</evidence>
<comment type="cofactor">
    <cofactor evidence="1 8 9">
        <name>pyridoxal 5'-phosphate</name>
        <dbReference type="ChEBI" id="CHEBI:597326"/>
    </cofactor>
</comment>
<protein>
    <recommendedName>
        <fullName evidence="8">L-seryl-tRNA(Sec) selenium transferase</fullName>
        <ecNumber evidence="8">2.9.1.1</ecNumber>
    </recommendedName>
    <alternativeName>
        <fullName evidence="8">Selenocysteine synthase</fullName>
        <shortName evidence="8">Sec synthase</shortName>
    </alternativeName>
    <alternativeName>
        <fullName evidence="8">Selenocysteinyl-tRNA(Sec) synthase</fullName>
    </alternativeName>
</protein>
<evidence type="ECO:0000256" key="7">
    <source>
        <dbReference type="ARBA" id="ARBA00044507"/>
    </source>
</evidence>
<keyword evidence="5 8" id="KW-0648">Protein biosynthesis</keyword>
<keyword evidence="3 8" id="KW-0808">Transferase</keyword>
<keyword evidence="11" id="KW-1185">Reference proteome</keyword>
<dbReference type="GO" id="GO:0004125">
    <property type="term" value="F:L-seryl-tRNA(Sec) selenium transferase activity"/>
    <property type="evidence" value="ECO:0007669"/>
    <property type="project" value="UniProtKB-UniRule"/>
</dbReference>
<evidence type="ECO:0000256" key="1">
    <source>
        <dbReference type="ARBA" id="ARBA00001933"/>
    </source>
</evidence>
<keyword evidence="4 8" id="KW-0663">Pyridoxal phosphate</keyword>
<dbReference type="EMBL" id="CP022163">
    <property type="protein sequence ID" value="ATB32971.1"/>
    <property type="molecule type" value="Genomic_DNA"/>
</dbReference>
<dbReference type="NCBIfam" id="TIGR00474">
    <property type="entry name" value="selA"/>
    <property type="match status" value="1"/>
</dbReference>
<dbReference type="Gene3D" id="3.90.1150.180">
    <property type="match status" value="1"/>
</dbReference>
<dbReference type="InterPro" id="IPR018319">
    <property type="entry name" value="SelA-like"/>
</dbReference>
<comment type="similarity">
    <text evidence="7 8">Belongs to the SelA family.</text>
</comment>
<dbReference type="Pfam" id="PF03841">
    <property type="entry name" value="SelA"/>
    <property type="match status" value="1"/>
</dbReference>
<dbReference type="Proteomes" id="UP000217289">
    <property type="component" value="Chromosome"/>
</dbReference>
<comment type="pathway">
    <text evidence="8">Aminoacyl-tRNA biosynthesis; selenocysteinyl-tRNA(Sec) biosynthesis; selenocysteinyl-tRNA(Sec) from L-seryl-tRNA(Sec) (bacterial route): step 1/1.</text>
</comment>
<keyword evidence="2 8" id="KW-0963">Cytoplasm</keyword>
<dbReference type="InterPro" id="IPR015424">
    <property type="entry name" value="PyrdxlP-dep_Trfase"/>
</dbReference>
<evidence type="ECO:0000256" key="5">
    <source>
        <dbReference type="ARBA" id="ARBA00022917"/>
    </source>
</evidence>
<proteinExistence type="inferred from homology"/>
<dbReference type="GO" id="GO:0001514">
    <property type="term" value="P:selenocysteine incorporation"/>
    <property type="evidence" value="ECO:0007669"/>
    <property type="project" value="UniProtKB-UniRule"/>
</dbReference>
<dbReference type="GO" id="GO:0001717">
    <property type="term" value="P:conversion of seryl-tRNAsec to selenocys-tRNAsec"/>
    <property type="evidence" value="ECO:0007669"/>
    <property type="project" value="UniProtKB-UniRule"/>
</dbReference>
<comment type="catalytic activity">
    <reaction evidence="8">
        <text>L-seryl-tRNA(Sec) + selenophosphate + H(+) = L-selenocysteinyl-tRNA(Sec) + phosphate</text>
        <dbReference type="Rhea" id="RHEA:22728"/>
        <dbReference type="Rhea" id="RHEA-COMP:9742"/>
        <dbReference type="Rhea" id="RHEA-COMP:9743"/>
        <dbReference type="ChEBI" id="CHEBI:15378"/>
        <dbReference type="ChEBI" id="CHEBI:16144"/>
        <dbReference type="ChEBI" id="CHEBI:43474"/>
        <dbReference type="ChEBI" id="CHEBI:78533"/>
        <dbReference type="ChEBI" id="CHEBI:78573"/>
        <dbReference type="EC" id="2.9.1.1"/>
    </reaction>
</comment>
<evidence type="ECO:0000256" key="9">
    <source>
        <dbReference type="PIRSR" id="PIRSR618319-50"/>
    </source>
</evidence>
<gene>
    <name evidence="8" type="primary">selA</name>
    <name evidence="10" type="ORF">MEBOL_006460</name>
</gene>
<dbReference type="EC" id="2.9.1.1" evidence="8"/>